<dbReference type="RefSeq" id="WP_269661224.1">
    <property type="nucleotide sequence ID" value="NZ_CP114413.1"/>
</dbReference>
<keyword evidence="2" id="KW-1133">Transmembrane helix</keyword>
<feature type="region of interest" description="Disordered" evidence="1">
    <location>
        <begin position="152"/>
        <end position="369"/>
    </location>
</feature>
<feature type="compositionally biased region" description="Low complexity" evidence="1">
    <location>
        <begin position="349"/>
        <end position="369"/>
    </location>
</feature>
<reference evidence="3" key="1">
    <citation type="submission" date="2022-12" db="EMBL/GenBank/DDBJ databases">
        <authorList>
            <person name="Ruckert C."/>
            <person name="Busche T."/>
            <person name="Kalinowski J."/>
            <person name="Wittmann C."/>
        </authorList>
    </citation>
    <scope>NUCLEOTIDE SEQUENCE</scope>
    <source>
        <strain evidence="3">DSM 40467</strain>
    </source>
</reference>
<keyword evidence="2" id="KW-0472">Membrane</keyword>
<dbReference type="EMBL" id="CP114413">
    <property type="protein sequence ID" value="WAZ23679.1"/>
    <property type="molecule type" value="Genomic_DNA"/>
</dbReference>
<keyword evidence="2" id="KW-0812">Transmembrane</keyword>
<proteinExistence type="predicted"/>
<feature type="region of interest" description="Disordered" evidence="1">
    <location>
        <begin position="72"/>
        <end position="127"/>
    </location>
</feature>
<feature type="compositionally biased region" description="Basic and acidic residues" evidence="1">
    <location>
        <begin position="75"/>
        <end position="85"/>
    </location>
</feature>
<dbReference type="Proteomes" id="UP001164439">
    <property type="component" value="Chromosome"/>
</dbReference>
<accession>A0ABY7KH81</accession>
<sequence>MADEHFRWLDPEAAERLLSGEPLEAVDAADRDRAQRLAKTLEALSAEPPPISAEFPGEAAELPGEAAALAAFRAARTERTERAEGTESAVPAEPSAPPPHPHSSDAGLIRLGAPEPSRRTPRRAPRWARRARLGLAAALAVGMVGGVAAAVGTGALPTPFDSGEPAPASSVSAPERPLVSPPPKDALSGENRPDDGSRAPVPDPDDSRAPGGGAEPGPGATAGERRQDRTGGSWRGTVTSGCRDLRDGKRLGDDRRRALEGAAGGSARVSQYCKAVLGAAEDGEGHGNGQDEDEDRDDQGGDGDGEGRSHGRGNGNGRGHGHPGNDHRADGAVTGTPSSPLAPLLPERGGSQAAPGAPSASPSPVHSVA</sequence>
<protein>
    <submittedName>
        <fullName evidence="3">Extensin</fullName>
    </submittedName>
</protein>
<organism evidence="3 4">
    <name type="scientific">Streptomyces cinnabarinus</name>
    <dbReference type="NCBI Taxonomy" id="67287"/>
    <lineage>
        <taxon>Bacteria</taxon>
        <taxon>Bacillati</taxon>
        <taxon>Actinomycetota</taxon>
        <taxon>Actinomycetes</taxon>
        <taxon>Kitasatosporales</taxon>
        <taxon>Streptomycetaceae</taxon>
        <taxon>Streptomyces</taxon>
    </lineage>
</organism>
<feature type="transmembrane region" description="Helical" evidence="2">
    <location>
        <begin position="133"/>
        <end position="156"/>
    </location>
</feature>
<gene>
    <name evidence="3" type="ORF">STRCI_005039</name>
</gene>
<feature type="compositionally biased region" description="Acidic residues" evidence="1">
    <location>
        <begin position="290"/>
        <end position="304"/>
    </location>
</feature>
<keyword evidence="4" id="KW-1185">Reference proteome</keyword>
<evidence type="ECO:0000313" key="4">
    <source>
        <dbReference type="Proteomes" id="UP001164439"/>
    </source>
</evidence>
<evidence type="ECO:0000313" key="3">
    <source>
        <dbReference type="EMBL" id="WAZ23679.1"/>
    </source>
</evidence>
<name>A0ABY7KH81_9ACTN</name>
<evidence type="ECO:0000256" key="2">
    <source>
        <dbReference type="SAM" id="Phobius"/>
    </source>
</evidence>
<evidence type="ECO:0000256" key="1">
    <source>
        <dbReference type="SAM" id="MobiDB-lite"/>
    </source>
</evidence>
<feature type="compositionally biased region" description="Basic and acidic residues" evidence="1">
    <location>
        <begin position="243"/>
        <end position="259"/>
    </location>
</feature>